<dbReference type="AlphaFoldDB" id="A0ABD2AQJ4"/>
<protein>
    <submittedName>
        <fullName evidence="1">Uncharacterized protein</fullName>
    </submittedName>
</protein>
<accession>A0ABD2AQJ4</accession>
<reference evidence="1 2" key="1">
    <citation type="journal article" date="2024" name="Ann. Entomol. Soc. Am.">
        <title>Genomic analyses of the southern and eastern yellowjacket wasps (Hymenoptera: Vespidae) reveal evolutionary signatures of social life.</title>
        <authorList>
            <person name="Catto M.A."/>
            <person name="Caine P.B."/>
            <person name="Orr S.E."/>
            <person name="Hunt B.G."/>
            <person name="Goodisman M.A.D."/>
        </authorList>
    </citation>
    <scope>NUCLEOTIDE SEQUENCE [LARGE SCALE GENOMIC DNA]</scope>
    <source>
        <strain evidence="1">232</strain>
        <tissue evidence="1">Head and thorax</tissue>
    </source>
</reference>
<sequence length="79" mass="8787">MEMTKMTTIRTVLKALTLESYIGDGNEGKSNRPSRKIYQLNPENSIRLAMIFTTGKKIAPPTATPPVVTLSDITYEQDV</sequence>
<dbReference type="Proteomes" id="UP001607303">
    <property type="component" value="Unassembled WGS sequence"/>
</dbReference>
<evidence type="ECO:0000313" key="1">
    <source>
        <dbReference type="EMBL" id="KAL2722170.1"/>
    </source>
</evidence>
<proteinExistence type="predicted"/>
<gene>
    <name evidence="1" type="ORF">V1477_020990</name>
</gene>
<name>A0ABD2AQJ4_VESMC</name>
<evidence type="ECO:0000313" key="2">
    <source>
        <dbReference type="Proteomes" id="UP001607303"/>
    </source>
</evidence>
<organism evidence="1 2">
    <name type="scientific">Vespula maculifrons</name>
    <name type="common">Eastern yellow jacket</name>
    <name type="synonym">Wasp</name>
    <dbReference type="NCBI Taxonomy" id="7453"/>
    <lineage>
        <taxon>Eukaryota</taxon>
        <taxon>Metazoa</taxon>
        <taxon>Ecdysozoa</taxon>
        <taxon>Arthropoda</taxon>
        <taxon>Hexapoda</taxon>
        <taxon>Insecta</taxon>
        <taxon>Pterygota</taxon>
        <taxon>Neoptera</taxon>
        <taxon>Endopterygota</taxon>
        <taxon>Hymenoptera</taxon>
        <taxon>Apocrita</taxon>
        <taxon>Aculeata</taxon>
        <taxon>Vespoidea</taxon>
        <taxon>Vespidae</taxon>
        <taxon>Vespinae</taxon>
        <taxon>Vespula</taxon>
    </lineage>
</organism>
<comment type="caution">
    <text evidence="1">The sequence shown here is derived from an EMBL/GenBank/DDBJ whole genome shotgun (WGS) entry which is preliminary data.</text>
</comment>
<dbReference type="EMBL" id="JAYRBN010000116">
    <property type="protein sequence ID" value="KAL2722170.1"/>
    <property type="molecule type" value="Genomic_DNA"/>
</dbReference>
<keyword evidence="2" id="KW-1185">Reference proteome</keyword>